<gene>
    <name evidence="3" type="ORF">GCM10009416_06690</name>
</gene>
<sequence>MLRIPRRAALLAPLLLVPAAAARAQQAWPARPVVLVVPWAPGGSNDLTARLLAPHLSERFGQSFVVENRPGGGGAVGMGQVARARPDGHMLLVSSASNHVFNHFVVSDQGYDPREALSAAAMLTDVPNALAVNVALGVSDVQGLVAKLKASPGMSFGSSGVGSSNHLAGELFRMLTGTDLVHVPYRGGGPVISDLLSNTISIAFLNLPTLLPALETGKVRLLGVGSAERVAIRPDLPTIAEQGVPNYAVRSWTGLFAPRGTPPEALARLSDACREIMALPAVKSRLDELASVPIWSGPAETDAFVRAEFDKWGPVVRAAGVKPD</sequence>
<dbReference type="Pfam" id="PF03401">
    <property type="entry name" value="TctC"/>
    <property type="match status" value="1"/>
</dbReference>
<dbReference type="SUPFAM" id="SSF53850">
    <property type="entry name" value="Periplasmic binding protein-like II"/>
    <property type="match status" value="1"/>
</dbReference>
<evidence type="ECO:0000256" key="2">
    <source>
        <dbReference type="SAM" id="SignalP"/>
    </source>
</evidence>
<feature type="signal peptide" evidence="2">
    <location>
        <begin position="1"/>
        <end position="24"/>
    </location>
</feature>
<evidence type="ECO:0000313" key="3">
    <source>
        <dbReference type="EMBL" id="GAA0570779.1"/>
    </source>
</evidence>
<protein>
    <submittedName>
        <fullName evidence="3">Tripartite tricarboxylate transporter substrate binding protein</fullName>
    </submittedName>
</protein>
<comment type="similarity">
    <text evidence="1">Belongs to the UPF0065 (bug) family.</text>
</comment>
<dbReference type="Proteomes" id="UP001501588">
    <property type="component" value="Unassembled WGS sequence"/>
</dbReference>
<dbReference type="InterPro" id="IPR042100">
    <property type="entry name" value="Bug_dom1"/>
</dbReference>
<name>A0ABN1ENY4_9PROT</name>
<evidence type="ECO:0000313" key="4">
    <source>
        <dbReference type="Proteomes" id="UP001501588"/>
    </source>
</evidence>
<accession>A0ABN1ENY4</accession>
<dbReference type="PANTHER" id="PTHR42928:SF5">
    <property type="entry name" value="BLR1237 PROTEIN"/>
    <property type="match status" value="1"/>
</dbReference>
<dbReference type="CDD" id="cd07012">
    <property type="entry name" value="PBP2_Bug_TTT"/>
    <property type="match status" value="1"/>
</dbReference>
<keyword evidence="2" id="KW-0732">Signal</keyword>
<dbReference type="RefSeq" id="WP_343893738.1">
    <property type="nucleotide sequence ID" value="NZ_BAAAFZ010000008.1"/>
</dbReference>
<organism evidence="3 4">
    <name type="scientific">Craurococcus roseus</name>
    <dbReference type="NCBI Taxonomy" id="77585"/>
    <lineage>
        <taxon>Bacteria</taxon>
        <taxon>Pseudomonadati</taxon>
        <taxon>Pseudomonadota</taxon>
        <taxon>Alphaproteobacteria</taxon>
        <taxon>Acetobacterales</taxon>
        <taxon>Acetobacteraceae</taxon>
        <taxon>Craurococcus</taxon>
    </lineage>
</organism>
<dbReference type="PIRSF" id="PIRSF017082">
    <property type="entry name" value="YflP"/>
    <property type="match status" value="1"/>
</dbReference>
<feature type="chain" id="PRO_5047047516" evidence="2">
    <location>
        <begin position="25"/>
        <end position="324"/>
    </location>
</feature>
<evidence type="ECO:0000256" key="1">
    <source>
        <dbReference type="ARBA" id="ARBA00006987"/>
    </source>
</evidence>
<dbReference type="Gene3D" id="3.40.190.10">
    <property type="entry name" value="Periplasmic binding protein-like II"/>
    <property type="match status" value="1"/>
</dbReference>
<dbReference type="InterPro" id="IPR005064">
    <property type="entry name" value="BUG"/>
</dbReference>
<keyword evidence="4" id="KW-1185">Reference proteome</keyword>
<dbReference type="EMBL" id="BAAAFZ010000008">
    <property type="protein sequence ID" value="GAA0570779.1"/>
    <property type="molecule type" value="Genomic_DNA"/>
</dbReference>
<dbReference type="Gene3D" id="3.40.190.150">
    <property type="entry name" value="Bordetella uptake gene, domain 1"/>
    <property type="match status" value="1"/>
</dbReference>
<proteinExistence type="inferred from homology"/>
<dbReference type="PANTHER" id="PTHR42928">
    <property type="entry name" value="TRICARBOXYLATE-BINDING PROTEIN"/>
    <property type="match status" value="1"/>
</dbReference>
<comment type="caution">
    <text evidence="3">The sequence shown here is derived from an EMBL/GenBank/DDBJ whole genome shotgun (WGS) entry which is preliminary data.</text>
</comment>
<reference evidence="3 4" key="1">
    <citation type="journal article" date="2019" name="Int. J. Syst. Evol. Microbiol.">
        <title>The Global Catalogue of Microorganisms (GCM) 10K type strain sequencing project: providing services to taxonomists for standard genome sequencing and annotation.</title>
        <authorList>
            <consortium name="The Broad Institute Genomics Platform"/>
            <consortium name="The Broad Institute Genome Sequencing Center for Infectious Disease"/>
            <person name="Wu L."/>
            <person name="Ma J."/>
        </authorList>
    </citation>
    <scope>NUCLEOTIDE SEQUENCE [LARGE SCALE GENOMIC DNA]</scope>
    <source>
        <strain evidence="3 4">JCM 9933</strain>
    </source>
</reference>